<dbReference type="GO" id="GO:0015940">
    <property type="term" value="P:pantothenate biosynthetic process"/>
    <property type="evidence" value="ECO:0007669"/>
    <property type="project" value="UniProtKB-UniPathway"/>
</dbReference>
<dbReference type="GO" id="GO:0008677">
    <property type="term" value="F:2-dehydropantoate 2-reductase activity"/>
    <property type="evidence" value="ECO:0007669"/>
    <property type="project" value="UniProtKB-EC"/>
</dbReference>
<dbReference type="InterPro" id="IPR013328">
    <property type="entry name" value="6PGD_dom2"/>
</dbReference>
<evidence type="ECO:0000256" key="1">
    <source>
        <dbReference type="ARBA" id="ARBA00002919"/>
    </source>
</evidence>
<dbReference type="PANTHER" id="PTHR43765:SF2">
    <property type="entry name" value="2-DEHYDROPANTOATE 2-REDUCTASE"/>
    <property type="match status" value="1"/>
</dbReference>
<dbReference type="Proteomes" id="UP000430670">
    <property type="component" value="Unassembled WGS sequence"/>
</dbReference>
<comment type="catalytic activity">
    <reaction evidence="10 11">
        <text>(R)-pantoate + NADP(+) = 2-dehydropantoate + NADPH + H(+)</text>
        <dbReference type="Rhea" id="RHEA:16233"/>
        <dbReference type="ChEBI" id="CHEBI:11561"/>
        <dbReference type="ChEBI" id="CHEBI:15378"/>
        <dbReference type="ChEBI" id="CHEBI:15980"/>
        <dbReference type="ChEBI" id="CHEBI:57783"/>
        <dbReference type="ChEBI" id="CHEBI:58349"/>
        <dbReference type="EC" id="1.1.1.169"/>
    </reaction>
</comment>
<reference evidence="14 15" key="1">
    <citation type="submission" date="2019-11" db="EMBL/GenBank/DDBJ databases">
        <title>Whole-genome sequence of a the green, strictly anaerobic photosynthetic bacterium Heliobacillus mobilis DSM 6151.</title>
        <authorList>
            <person name="Kyndt J.A."/>
            <person name="Meyer T.E."/>
        </authorList>
    </citation>
    <scope>NUCLEOTIDE SEQUENCE [LARGE SCALE GENOMIC DNA]</scope>
    <source>
        <strain evidence="14 15">DSM 6151</strain>
    </source>
</reference>
<dbReference type="EMBL" id="WNKU01000020">
    <property type="protein sequence ID" value="MTV50208.1"/>
    <property type="molecule type" value="Genomic_DNA"/>
</dbReference>
<comment type="pathway">
    <text evidence="2 11">Cofactor biosynthesis; (R)-pantothenate biosynthesis; (R)-pantoate from 3-methyl-2-oxobutanoate: step 2/2.</text>
</comment>
<dbReference type="GO" id="GO:0005737">
    <property type="term" value="C:cytoplasm"/>
    <property type="evidence" value="ECO:0007669"/>
    <property type="project" value="TreeGrafter"/>
</dbReference>
<dbReference type="InterPro" id="IPR036291">
    <property type="entry name" value="NAD(P)-bd_dom_sf"/>
</dbReference>
<evidence type="ECO:0000256" key="9">
    <source>
        <dbReference type="ARBA" id="ARBA00032024"/>
    </source>
</evidence>
<dbReference type="InterPro" id="IPR050838">
    <property type="entry name" value="Ketopantoate_reductase"/>
</dbReference>
<dbReference type="Pfam" id="PF08546">
    <property type="entry name" value="ApbA_C"/>
    <property type="match status" value="1"/>
</dbReference>
<dbReference type="InterPro" id="IPR003710">
    <property type="entry name" value="ApbA"/>
</dbReference>
<dbReference type="PANTHER" id="PTHR43765">
    <property type="entry name" value="2-DEHYDROPANTOATE 2-REDUCTASE-RELATED"/>
    <property type="match status" value="1"/>
</dbReference>
<evidence type="ECO:0000256" key="10">
    <source>
        <dbReference type="ARBA" id="ARBA00048793"/>
    </source>
</evidence>
<dbReference type="Pfam" id="PF02558">
    <property type="entry name" value="ApbA"/>
    <property type="match status" value="1"/>
</dbReference>
<dbReference type="Gene3D" id="1.10.1040.10">
    <property type="entry name" value="N-(1-d-carboxylethyl)-l-norvaline Dehydrogenase, domain 2"/>
    <property type="match status" value="1"/>
</dbReference>
<evidence type="ECO:0000313" key="15">
    <source>
        <dbReference type="Proteomes" id="UP000430670"/>
    </source>
</evidence>
<dbReference type="InterPro" id="IPR013332">
    <property type="entry name" value="KPR_N"/>
</dbReference>
<comment type="caution">
    <text evidence="14">The sequence shown here is derived from an EMBL/GenBank/DDBJ whole genome shotgun (WGS) entry which is preliminary data.</text>
</comment>
<dbReference type="AlphaFoldDB" id="A0A6I3SMI6"/>
<dbReference type="EC" id="1.1.1.169" evidence="4 11"/>
<gene>
    <name evidence="14" type="ORF">GJ688_14620</name>
</gene>
<evidence type="ECO:0000256" key="6">
    <source>
        <dbReference type="ARBA" id="ARBA00022655"/>
    </source>
</evidence>
<evidence type="ECO:0000256" key="2">
    <source>
        <dbReference type="ARBA" id="ARBA00004994"/>
    </source>
</evidence>
<evidence type="ECO:0000256" key="3">
    <source>
        <dbReference type="ARBA" id="ARBA00007870"/>
    </source>
</evidence>
<feature type="domain" description="Ketopantoate reductase N-terminal" evidence="12">
    <location>
        <begin position="4"/>
        <end position="152"/>
    </location>
</feature>
<evidence type="ECO:0000259" key="12">
    <source>
        <dbReference type="Pfam" id="PF02558"/>
    </source>
</evidence>
<dbReference type="InterPro" id="IPR013752">
    <property type="entry name" value="KPA_reductase"/>
</dbReference>
<evidence type="ECO:0000256" key="11">
    <source>
        <dbReference type="RuleBase" id="RU362068"/>
    </source>
</evidence>
<dbReference type="InterPro" id="IPR008927">
    <property type="entry name" value="6-PGluconate_DH-like_C_sf"/>
</dbReference>
<feature type="domain" description="Ketopantoate reductase C-terminal" evidence="13">
    <location>
        <begin position="181"/>
        <end position="309"/>
    </location>
</feature>
<keyword evidence="8 11" id="KW-0560">Oxidoreductase</keyword>
<dbReference type="GO" id="GO:0050661">
    <property type="term" value="F:NADP binding"/>
    <property type="evidence" value="ECO:0007669"/>
    <property type="project" value="TreeGrafter"/>
</dbReference>
<comment type="function">
    <text evidence="1 11">Catalyzes the NADPH-dependent reduction of ketopantoate into pantoic acid.</text>
</comment>
<dbReference type="UniPathway" id="UPA00028">
    <property type="reaction ID" value="UER00004"/>
</dbReference>
<keyword evidence="15" id="KW-1185">Reference proteome</keyword>
<name>A0A6I3SMI6_HELMO</name>
<evidence type="ECO:0000256" key="4">
    <source>
        <dbReference type="ARBA" id="ARBA00013014"/>
    </source>
</evidence>
<protein>
    <recommendedName>
        <fullName evidence="5 11">2-dehydropantoate 2-reductase</fullName>
        <ecNumber evidence="4 11">1.1.1.169</ecNumber>
    </recommendedName>
    <alternativeName>
        <fullName evidence="9 11">Ketopantoate reductase</fullName>
    </alternativeName>
</protein>
<evidence type="ECO:0000259" key="13">
    <source>
        <dbReference type="Pfam" id="PF08546"/>
    </source>
</evidence>
<dbReference type="OrthoDB" id="9793586at2"/>
<organism evidence="14 15">
    <name type="scientific">Heliobacterium mobile</name>
    <name type="common">Heliobacillus mobilis</name>
    <dbReference type="NCBI Taxonomy" id="28064"/>
    <lineage>
        <taxon>Bacteria</taxon>
        <taxon>Bacillati</taxon>
        <taxon>Bacillota</taxon>
        <taxon>Clostridia</taxon>
        <taxon>Eubacteriales</taxon>
        <taxon>Heliobacteriaceae</taxon>
        <taxon>Heliobacterium</taxon>
    </lineage>
</organism>
<dbReference type="NCBIfam" id="TIGR00745">
    <property type="entry name" value="apbA_panE"/>
    <property type="match status" value="1"/>
</dbReference>
<keyword evidence="7 11" id="KW-0521">NADP</keyword>
<comment type="similarity">
    <text evidence="3 11">Belongs to the ketopantoate reductase family.</text>
</comment>
<evidence type="ECO:0000256" key="5">
    <source>
        <dbReference type="ARBA" id="ARBA00019465"/>
    </source>
</evidence>
<evidence type="ECO:0000256" key="7">
    <source>
        <dbReference type="ARBA" id="ARBA00022857"/>
    </source>
</evidence>
<dbReference type="SUPFAM" id="SSF51735">
    <property type="entry name" value="NAD(P)-binding Rossmann-fold domains"/>
    <property type="match status" value="1"/>
</dbReference>
<evidence type="ECO:0000256" key="8">
    <source>
        <dbReference type="ARBA" id="ARBA00023002"/>
    </source>
</evidence>
<dbReference type="SUPFAM" id="SSF48179">
    <property type="entry name" value="6-phosphogluconate dehydrogenase C-terminal domain-like"/>
    <property type="match status" value="1"/>
</dbReference>
<evidence type="ECO:0000313" key="14">
    <source>
        <dbReference type="EMBL" id="MTV50208.1"/>
    </source>
</evidence>
<sequence length="316" mass="34474">MHFLIYGLGAIGTVYGAMLKAAGHKVTGLARPSMLETISKKGLQVCGIWGEYAQIPDVLISSLDEAQDRDWDMIIVTVKSYATAEAARDIARLRPPECLLWLAQNGYGNFEAAAPYIPEDKILLGRIIFGAETQSPGVSKVTVIADDVVIGSPKNRIPLPVAEKWAALFRESGIPTRASEDVMKYIWGKIIYNSALNSLGAILEVNYGKLAGMDGSHELMIHVVREIFAVLEAIGQKTHWADADAYLADFYSKLIPSTKYHHASMLQDIQHSRHTEIDSLNGAVVALGRMYGVPTPVNETITLLVKAKEQLVTGVA</sequence>
<dbReference type="Gene3D" id="3.40.50.720">
    <property type="entry name" value="NAD(P)-binding Rossmann-like Domain"/>
    <property type="match status" value="1"/>
</dbReference>
<keyword evidence="6 11" id="KW-0566">Pantothenate biosynthesis</keyword>
<proteinExistence type="inferred from homology"/>
<dbReference type="RefSeq" id="WP_155477295.1">
    <property type="nucleotide sequence ID" value="NZ_WNKU01000020.1"/>
</dbReference>
<accession>A0A6I3SMI6</accession>